<dbReference type="InterPro" id="IPR000182">
    <property type="entry name" value="GNAT_dom"/>
</dbReference>
<dbReference type="PROSITE" id="PS51186">
    <property type="entry name" value="GNAT"/>
    <property type="match status" value="1"/>
</dbReference>
<sequence>MEPKEWRRNVGDQSYLISTERELLDETFIQAAFGTKDMSWAKPTSKEKMKTLLDNSCTLGLYQVPLELAPHQPSIMVGIARIITDYVTFAYLTDVYVLDEYRKLGLGKWLIACLKEIFLMIPDLRRAMLLTGSENAQRMYERDFGMEIMSRDDSGLVAMGVTKAVLESLDAKVARNPAT</sequence>
<dbReference type="Gene3D" id="3.40.630.30">
    <property type="match status" value="1"/>
</dbReference>
<dbReference type="PANTHER" id="PTHR43233">
    <property type="entry name" value="FAMILY N-ACETYLTRANSFERASE, PUTATIVE (AFU_ORTHOLOGUE AFUA_6G03350)-RELATED"/>
    <property type="match status" value="1"/>
</dbReference>
<dbReference type="Proteomes" id="UP000799770">
    <property type="component" value="Unassembled WGS sequence"/>
</dbReference>
<evidence type="ECO:0000259" key="1">
    <source>
        <dbReference type="PROSITE" id="PS51186"/>
    </source>
</evidence>
<name>A0A6A5ZG30_9PLEO</name>
<proteinExistence type="predicted"/>
<protein>
    <submittedName>
        <fullName evidence="2">Acetyltransferase</fullName>
    </submittedName>
</protein>
<dbReference type="AlphaFoldDB" id="A0A6A5ZG30"/>
<dbReference type="InterPro" id="IPR053144">
    <property type="entry name" value="Acetyltransferase_Butenolide"/>
</dbReference>
<dbReference type="GO" id="GO:0016747">
    <property type="term" value="F:acyltransferase activity, transferring groups other than amino-acyl groups"/>
    <property type="evidence" value="ECO:0007669"/>
    <property type="project" value="InterPro"/>
</dbReference>
<keyword evidence="3" id="KW-1185">Reference proteome</keyword>
<dbReference type="EMBL" id="ML977319">
    <property type="protein sequence ID" value="KAF2117318.1"/>
    <property type="molecule type" value="Genomic_DNA"/>
</dbReference>
<evidence type="ECO:0000313" key="3">
    <source>
        <dbReference type="Proteomes" id="UP000799770"/>
    </source>
</evidence>
<feature type="domain" description="N-acetyltransferase" evidence="1">
    <location>
        <begin position="19"/>
        <end position="172"/>
    </location>
</feature>
<dbReference type="SUPFAM" id="SSF55729">
    <property type="entry name" value="Acyl-CoA N-acyltransferases (Nat)"/>
    <property type="match status" value="1"/>
</dbReference>
<gene>
    <name evidence="2" type="ORF">BDV96DRAFT_644743</name>
</gene>
<dbReference type="CDD" id="cd04301">
    <property type="entry name" value="NAT_SF"/>
    <property type="match status" value="1"/>
</dbReference>
<dbReference type="InterPro" id="IPR016181">
    <property type="entry name" value="Acyl_CoA_acyltransferase"/>
</dbReference>
<dbReference type="Pfam" id="PF00583">
    <property type="entry name" value="Acetyltransf_1"/>
    <property type="match status" value="1"/>
</dbReference>
<reference evidence="2" key="1">
    <citation type="journal article" date="2020" name="Stud. Mycol.">
        <title>101 Dothideomycetes genomes: a test case for predicting lifestyles and emergence of pathogens.</title>
        <authorList>
            <person name="Haridas S."/>
            <person name="Albert R."/>
            <person name="Binder M."/>
            <person name="Bloem J."/>
            <person name="Labutti K."/>
            <person name="Salamov A."/>
            <person name="Andreopoulos B."/>
            <person name="Baker S."/>
            <person name="Barry K."/>
            <person name="Bills G."/>
            <person name="Bluhm B."/>
            <person name="Cannon C."/>
            <person name="Castanera R."/>
            <person name="Culley D."/>
            <person name="Daum C."/>
            <person name="Ezra D."/>
            <person name="Gonzalez J."/>
            <person name="Henrissat B."/>
            <person name="Kuo A."/>
            <person name="Liang C."/>
            <person name="Lipzen A."/>
            <person name="Lutzoni F."/>
            <person name="Magnuson J."/>
            <person name="Mondo S."/>
            <person name="Nolan M."/>
            <person name="Ohm R."/>
            <person name="Pangilinan J."/>
            <person name="Park H.-J."/>
            <person name="Ramirez L."/>
            <person name="Alfaro M."/>
            <person name="Sun H."/>
            <person name="Tritt A."/>
            <person name="Yoshinaga Y."/>
            <person name="Zwiers L.-H."/>
            <person name="Turgeon B."/>
            <person name="Goodwin S."/>
            <person name="Spatafora J."/>
            <person name="Crous P."/>
            <person name="Grigoriev I."/>
        </authorList>
    </citation>
    <scope>NUCLEOTIDE SEQUENCE</scope>
    <source>
        <strain evidence="2">CBS 627.86</strain>
    </source>
</reference>
<keyword evidence="2" id="KW-0808">Transferase</keyword>
<dbReference type="PANTHER" id="PTHR43233:SF1">
    <property type="entry name" value="FAMILY N-ACETYLTRANSFERASE, PUTATIVE (AFU_ORTHOLOGUE AFUA_6G03350)-RELATED"/>
    <property type="match status" value="1"/>
</dbReference>
<dbReference type="OrthoDB" id="10039976at2759"/>
<organism evidence="2 3">
    <name type="scientific">Lophiotrema nucula</name>
    <dbReference type="NCBI Taxonomy" id="690887"/>
    <lineage>
        <taxon>Eukaryota</taxon>
        <taxon>Fungi</taxon>
        <taxon>Dikarya</taxon>
        <taxon>Ascomycota</taxon>
        <taxon>Pezizomycotina</taxon>
        <taxon>Dothideomycetes</taxon>
        <taxon>Pleosporomycetidae</taxon>
        <taxon>Pleosporales</taxon>
        <taxon>Lophiotremataceae</taxon>
        <taxon>Lophiotrema</taxon>
    </lineage>
</organism>
<evidence type="ECO:0000313" key="2">
    <source>
        <dbReference type="EMBL" id="KAF2117318.1"/>
    </source>
</evidence>
<accession>A0A6A5ZG30</accession>